<dbReference type="PANTHER" id="PTHR23022:SF135">
    <property type="entry name" value="SI:DKEY-77F5.3"/>
    <property type="match status" value="1"/>
</dbReference>
<feature type="domain" description="Transposase Tc1-like" evidence="1">
    <location>
        <begin position="82"/>
        <end position="135"/>
    </location>
</feature>
<evidence type="ECO:0000313" key="4">
    <source>
        <dbReference type="Proteomes" id="UP000009138"/>
    </source>
</evidence>
<sequence length="343" mass="39840">MQPLIEDHKNTIEFYLRQGFSYHKIANIVKVSSSTVHKIRLELGLPVRIDKGGRPKALTKREQQHLVPAVTVDGLENAVQAQQSLEQNLGKSVSVDTVRRALRDAGLVSFFRPKKPLINERNRKRRLQWARQHIDWTVNDWMNIIWSDETKINRFGSDGKSYAWKVPGQPLKKHHVRETVKHGGGSIMVWSCISWYGPGYIVDVGKSMTKDAYLEVLQDDLMKSLAWYMEESGNPTNQFIFMQDNDPKHTAKVVSKWLNEQDFHVMKWPPQSPDLNPIENMWKLLKRRLFRSYDCPPCGIHELWDCIGHTWYQITAEECQKFIKSMPDRCSAVIEANGFYIGY</sequence>
<gene>
    <name evidence="3" type="ORF">RO3G_05635</name>
</gene>
<protein>
    <recommendedName>
        <fullName evidence="5">Tc1-like transposase DDE domain-containing protein</fullName>
    </recommendedName>
</protein>
<dbReference type="VEuPathDB" id="FungiDB:RO3G_05635"/>
<dbReference type="RefSeq" id="XP_067516326.1">
    <property type="nucleotide sequence ID" value="XM_067660225.1"/>
</dbReference>
<dbReference type="eggNOG" id="ENOG502QUTZ">
    <property type="taxonomic scope" value="Eukaryota"/>
</dbReference>
<dbReference type="Pfam" id="PF01498">
    <property type="entry name" value="HTH_Tnp_Tc3_2"/>
    <property type="match status" value="1"/>
</dbReference>
<dbReference type="InterPro" id="IPR009057">
    <property type="entry name" value="Homeodomain-like_sf"/>
</dbReference>
<dbReference type="GO" id="GO:0015074">
    <property type="term" value="P:DNA integration"/>
    <property type="evidence" value="ECO:0007669"/>
    <property type="project" value="InterPro"/>
</dbReference>
<dbReference type="InterPro" id="IPR038717">
    <property type="entry name" value="Tc1-like_DDE_dom"/>
</dbReference>
<dbReference type="SUPFAM" id="SSF46689">
    <property type="entry name" value="Homeodomain-like"/>
    <property type="match status" value="1"/>
</dbReference>
<dbReference type="AlphaFoldDB" id="I1BXK0"/>
<dbReference type="OMA" id="ICEAKTC"/>
<evidence type="ECO:0000259" key="1">
    <source>
        <dbReference type="Pfam" id="PF01498"/>
    </source>
</evidence>
<organism evidence="3 4">
    <name type="scientific">Rhizopus delemar (strain RA 99-880 / ATCC MYA-4621 / FGSC 9543 / NRRL 43880)</name>
    <name type="common">Mucormycosis agent</name>
    <name type="synonym">Rhizopus arrhizus var. delemar</name>
    <dbReference type="NCBI Taxonomy" id="246409"/>
    <lineage>
        <taxon>Eukaryota</taxon>
        <taxon>Fungi</taxon>
        <taxon>Fungi incertae sedis</taxon>
        <taxon>Mucoromycota</taxon>
        <taxon>Mucoromycotina</taxon>
        <taxon>Mucoromycetes</taxon>
        <taxon>Mucorales</taxon>
        <taxon>Mucorineae</taxon>
        <taxon>Rhizopodaceae</taxon>
        <taxon>Rhizopus</taxon>
    </lineage>
</organism>
<evidence type="ECO:0000259" key="2">
    <source>
        <dbReference type="Pfam" id="PF13358"/>
    </source>
</evidence>
<reference evidence="3 4" key="1">
    <citation type="journal article" date="2009" name="PLoS Genet.">
        <title>Genomic analysis of the basal lineage fungus Rhizopus oryzae reveals a whole-genome duplication.</title>
        <authorList>
            <person name="Ma L.-J."/>
            <person name="Ibrahim A.S."/>
            <person name="Skory C."/>
            <person name="Grabherr M.G."/>
            <person name="Burger G."/>
            <person name="Butler M."/>
            <person name="Elias M."/>
            <person name="Idnurm A."/>
            <person name="Lang B.F."/>
            <person name="Sone T."/>
            <person name="Abe A."/>
            <person name="Calvo S.E."/>
            <person name="Corrochano L.M."/>
            <person name="Engels R."/>
            <person name="Fu J."/>
            <person name="Hansberg W."/>
            <person name="Kim J.-M."/>
            <person name="Kodira C.D."/>
            <person name="Koehrsen M.J."/>
            <person name="Liu B."/>
            <person name="Miranda-Saavedra D."/>
            <person name="O'Leary S."/>
            <person name="Ortiz-Castellanos L."/>
            <person name="Poulter R."/>
            <person name="Rodriguez-Romero J."/>
            <person name="Ruiz-Herrera J."/>
            <person name="Shen Y.-Q."/>
            <person name="Zeng Q."/>
            <person name="Galagan J."/>
            <person name="Birren B.W."/>
            <person name="Cuomo C.A."/>
            <person name="Wickes B.L."/>
        </authorList>
    </citation>
    <scope>NUCLEOTIDE SEQUENCE [LARGE SCALE GENOMIC DNA]</scope>
    <source>
        <strain evidence="4">RA 99-880 / ATCC MYA-4621 / FGSC 9543 / NRRL 43880</strain>
    </source>
</reference>
<feature type="domain" description="Tc1-like transposase DDE" evidence="2">
    <location>
        <begin position="144"/>
        <end position="291"/>
    </location>
</feature>
<accession>I1BXK0</accession>
<dbReference type="GO" id="GO:0006313">
    <property type="term" value="P:DNA transposition"/>
    <property type="evidence" value="ECO:0007669"/>
    <property type="project" value="InterPro"/>
</dbReference>
<dbReference type="InParanoid" id="I1BXK0"/>
<dbReference type="Pfam" id="PF13358">
    <property type="entry name" value="DDE_3"/>
    <property type="match status" value="1"/>
</dbReference>
<dbReference type="GeneID" id="93612606"/>
<evidence type="ECO:0008006" key="5">
    <source>
        <dbReference type="Google" id="ProtNLM"/>
    </source>
</evidence>
<evidence type="ECO:0000313" key="3">
    <source>
        <dbReference type="EMBL" id="EIE80930.1"/>
    </source>
</evidence>
<dbReference type="InterPro" id="IPR002492">
    <property type="entry name" value="Transposase_Tc1-like"/>
</dbReference>
<dbReference type="PANTHER" id="PTHR23022">
    <property type="entry name" value="TRANSPOSABLE ELEMENT-RELATED"/>
    <property type="match status" value="1"/>
</dbReference>
<dbReference type="InterPro" id="IPR052338">
    <property type="entry name" value="Transposase_5"/>
</dbReference>
<keyword evidence="4" id="KW-1185">Reference proteome</keyword>
<dbReference type="GO" id="GO:0003677">
    <property type="term" value="F:DNA binding"/>
    <property type="evidence" value="ECO:0007669"/>
    <property type="project" value="InterPro"/>
</dbReference>
<proteinExistence type="predicted"/>
<dbReference type="Gene3D" id="3.30.420.10">
    <property type="entry name" value="Ribonuclease H-like superfamily/Ribonuclease H"/>
    <property type="match status" value="1"/>
</dbReference>
<dbReference type="InterPro" id="IPR036397">
    <property type="entry name" value="RNaseH_sf"/>
</dbReference>
<name>I1BXK0_RHIO9</name>
<dbReference type="STRING" id="246409.I1BXK0"/>
<dbReference type="EMBL" id="CH476735">
    <property type="protein sequence ID" value="EIE80930.1"/>
    <property type="molecule type" value="Genomic_DNA"/>
</dbReference>
<dbReference type="Proteomes" id="UP000009138">
    <property type="component" value="Unassembled WGS sequence"/>
</dbReference>